<dbReference type="InterPro" id="IPR050214">
    <property type="entry name" value="Cys_Synth/Cystath_Beta-Synth"/>
</dbReference>
<dbReference type="Pfam" id="PF00291">
    <property type="entry name" value="PALP"/>
    <property type="match status" value="1"/>
</dbReference>
<evidence type="ECO:0000256" key="4">
    <source>
        <dbReference type="ARBA" id="ARBA00022679"/>
    </source>
</evidence>
<keyword evidence="5" id="KW-0663">Pyridoxal phosphate</keyword>
<keyword evidence="4" id="KW-0808">Transferase</keyword>
<keyword evidence="3" id="KW-0028">Amino-acid biosynthesis</keyword>
<comment type="cofactor">
    <cofactor evidence="1">
        <name>pyridoxal 5'-phosphate</name>
        <dbReference type="ChEBI" id="CHEBI:597326"/>
    </cofactor>
</comment>
<comment type="similarity">
    <text evidence="2">Belongs to the cysteine synthase/cystathionine beta-synthase family.</text>
</comment>
<sequence>MIKDAEDKGLITPGKSVLIEATSGNVGIGLASIGAARGYKVIIVMQAATSMESRIVSLALGAEVHLTDPLKGFGGVLEKSEEIFRNTSNGYMLKQYENPSNPQCHYETTGPEIWRDSGGKVDALIAGIGTGGTISGAGKFLKQKKPEIKVYGVEPAESAVISGGKAGPHLIQGTGPGLICEVLDMEVLDEVVQVSSEEAIETAKLLALKEGLLIGISSGATAAAAVRLAKRPESAGKLIVVIFASPGERYLSSALFKSIRREAESMNFQ</sequence>
<evidence type="ECO:0000256" key="5">
    <source>
        <dbReference type="ARBA" id="ARBA00022898"/>
    </source>
</evidence>
<dbReference type="PANTHER" id="PTHR10314">
    <property type="entry name" value="CYSTATHIONINE BETA-SYNTHASE"/>
    <property type="match status" value="1"/>
</dbReference>
<evidence type="ECO:0000256" key="3">
    <source>
        <dbReference type="ARBA" id="ARBA00022605"/>
    </source>
</evidence>
<dbReference type="CDD" id="cd01561">
    <property type="entry name" value="CBS_like"/>
    <property type="match status" value="1"/>
</dbReference>
<dbReference type="AlphaFoldDB" id="A0A2P2K411"/>
<evidence type="ECO:0000256" key="1">
    <source>
        <dbReference type="ARBA" id="ARBA00001933"/>
    </source>
</evidence>
<feature type="domain" description="Tryptophan synthase beta chain-like PALP" evidence="7">
    <location>
        <begin position="8"/>
        <end position="243"/>
    </location>
</feature>
<dbReference type="GO" id="GO:0016740">
    <property type="term" value="F:transferase activity"/>
    <property type="evidence" value="ECO:0007669"/>
    <property type="project" value="UniProtKB-KW"/>
</dbReference>
<evidence type="ECO:0000313" key="8">
    <source>
        <dbReference type="EMBL" id="MBX00464.1"/>
    </source>
</evidence>
<dbReference type="GO" id="GO:0019344">
    <property type="term" value="P:cysteine biosynthetic process"/>
    <property type="evidence" value="ECO:0007669"/>
    <property type="project" value="UniProtKB-KW"/>
</dbReference>
<organism evidence="8">
    <name type="scientific">Rhizophora mucronata</name>
    <name type="common">Asiatic mangrove</name>
    <dbReference type="NCBI Taxonomy" id="61149"/>
    <lineage>
        <taxon>Eukaryota</taxon>
        <taxon>Viridiplantae</taxon>
        <taxon>Streptophyta</taxon>
        <taxon>Embryophyta</taxon>
        <taxon>Tracheophyta</taxon>
        <taxon>Spermatophyta</taxon>
        <taxon>Magnoliopsida</taxon>
        <taxon>eudicotyledons</taxon>
        <taxon>Gunneridae</taxon>
        <taxon>Pentapetalae</taxon>
        <taxon>rosids</taxon>
        <taxon>fabids</taxon>
        <taxon>Malpighiales</taxon>
        <taxon>Rhizophoraceae</taxon>
        <taxon>Rhizophora</taxon>
    </lineage>
</organism>
<dbReference type="EMBL" id="GGEC01019980">
    <property type="protein sequence ID" value="MBX00464.1"/>
    <property type="molecule type" value="Transcribed_RNA"/>
</dbReference>
<evidence type="ECO:0000256" key="2">
    <source>
        <dbReference type="ARBA" id="ARBA00007103"/>
    </source>
</evidence>
<evidence type="ECO:0000256" key="6">
    <source>
        <dbReference type="ARBA" id="ARBA00023192"/>
    </source>
</evidence>
<dbReference type="FunFam" id="3.40.50.1100:FF:000006">
    <property type="entry name" value="Cysteine synthase"/>
    <property type="match status" value="1"/>
</dbReference>
<proteinExistence type="inferred from homology"/>
<reference evidence="8" key="1">
    <citation type="submission" date="2018-02" db="EMBL/GenBank/DDBJ databases">
        <title>Rhizophora mucronata_Transcriptome.</title>
        <authorList>
            <person name="Meera S.P."/>
            <person name="Sreeshan A."/>
            <person name="Augustine A."/>
        </authorList>
    </citation>
    <scope>NUCLEOTIDE SEQUENCE</scope>
    <source>
        <tissue evidence="8">Leaf</tissue>
    </source>
</reference>
<dbReference type="EMBL" id="GGEC01019981">
    <property type="protein sequence ID" value="MBX00465.1"/>
    <property type="molecule type" value="Transcribed_RNA"/>
</dbReference>
<protein>
    <submittedName>
        <fullName evidence="8">Cysteine synthase</fullName>
    </submittedName>
</protein>
<dbReference type="SUPFAM" id="SSF53686">
    <property type="entry name" value="Tryptophan synthase beta subunit-like PLP-dependent enzymes"/>
    <property type="match status" value="1"/>
</dbReference>
<evidence type="ECO:0000259" key="7">
    <source>
        <dbReference type="Pfam" id="PF00291"/>
    </source>
</evidence>
<dbReference type="Gene3D" id="3.40.50.1100">
    <property type="match status" value="2"/>
</dbReference>
<name>A0A2P2K411_RHIMU</name>
<accession>A0A2P2K411</accession>
<dbReference type="InterPro" id="IPR001926">
    <property type="entry name" value="TrpB-like_PALP"/>
</dbReference>
<dbReference type="InterPro" id="IPR036052">
    <property type="entry name" value="TrpB-like_PALP_sf"/>
</dbReference>
<keyword evidence="6" id="KW-0198">Cysteine biosynthesis</keyword>